<accession>A0ABU8L3Y6</accession>
<name>A0ABU8L3Y6_9HYPH</name>
<comment type="caution">
    <text evidence="1">The sequence shown here is derived from an EMBL/GenBank/DDBJ whole genome shotgun (WGS) entry which is preliminary data.</text>
</comment>
<gene>
    <name evidence="1" type="ORF">O7A60_26910</name>
</gene>
<dbReference type="InterPro" id="IPR041601">
    <property type="entry name" value="FRP"/>
</dbReference>
<evidence type="ECO:0000313" key="2">
    <source>
        <dbReference type="Proteomes" id="UP001387293"/>
    </source>
</evidence>
<dbReference type="InterPro" id="IPR053747">
    <property type="entry name" value="Fluoresc_Recovery_Reg"/>
</dbReference>
<organism evidence="1 2">
    <name type="scientific">Mesorhizobium salmacidum</name>
    <dbReference type="NCBI Taxonomy" id="3015171"/>
    <lineage>
        <taxon>Bacteria</taxon>
        <taxon>Pseudomonadati</taxon>
        <taxon>Pseudomonadota</taxon>
        <taxon>Alphaproteobacteria</taxon>
        <taxon>Hyphomicrobiales</taxon>
        <taxon>Phyllobacteriaceae</taxon>
        <taxon>Mesorhizobium</taxon>
    </lineage>
</organism>
<dbReference type="EMBL" id="JAPYKS010000027">
    <property type="protein sequence ID" value="MEI9412357.1"/>
    <property type="molecule type" value="Genomic_DNA"/>
</dbReference>
<reference evidence="1 2" key="1">
    <citation type="submission" date="2022-12" db="EMBL/GenBank/DDBJ databases">
        <authorList>
            <person name="Muema E."/>
        </authorList>
    </citation>
    <scope>NUCLEOTIDE SEQUENCE [LARGE SCALE GENOMIC DNA]</scope>
    <source>
        <strain evidence="2">1326</strain>
    </source>
</reference>
<protein>
    <recommendedName>
        <fullName evidence="3">Fluorescence recovery protein (RFP)</fullName>
    </recommendedName>
</protein>
<sequence length="111" mass="12890">MDTRDSWSASEKKIARRAFDAALEVALAKTMAEFKSKASAATQPSEMWEVEDFLREQRREIDWMFDYRYSQLLDVFTRLILAGHMDEALISGLSQDKLETIRSYLAYAAKR</sequence>
<dbReference type="Gene3D" id="6.10.140.1840">
    <property type="match status" value="1"/>
</dbReference>
<evidence type="ECO:0000313" key="1">
    <source>
        <dbReference type="EMBL" id="MEI9412357.1"/>
    </source>
</evidence>
<dbReference type="Pfam" id="PF18032">
    <property type="entry name" value="FRP"/>
    <property type="match status" value="1"/>
</dbReference>
<keyword evidence="2" id="KW-1185">Reference proteome</keyword>
<proteinExistence type="predicted"/>
<evidence type="ECO:0008006" key="3">
    <source>
        <dbReference type="Google" id="ProtNLM"/>
    </source>
</evidence>
<dbReference type="RefSeq" id="WP_027145624.1">
    <property type="nucleotide sequence ID" value="NZ_JAPYKS010000027.1"/>
</dbReference>
<dbReference type="Proteomes" id="UP001387293">
    <property type="component" value="Unassembled WGS sequence"/>
</dbReference>